<evidence type="ECO:0000313" key="13">
    <source>
        <dbReference type="Proteomes" id="UP000071859"/>
    </source>
</evidence>
<dbReference type="PROSITE" id="PS00211">
    <property type="entry name" value="ABC_TRANSPORTER_1"/>
    <property type="match status" value="1"/>
</dbReference>
<keyword evidence="5" id="KW-1003">Cell membrane</keyword>
<keyword evidence="9" id="KW-1278">Translocase</keyword>
<dbReference type="SUPFAM" id="SSF52540">
    <property type="entry name" value="P-loop containing nucleoside triphosphate hydrolases"/>
    <property type="match status" value="1"/>
</dbReference>
<keyword evidence="6" id="KW-0997">Cell inner membrane</keyword>
<dbReference type="Gene3D" id="3.40.50.300">
    <property type="entry name" value="P-loop containing nucleotide triphosphate hydrolases"/>
    <property type="match status" value="1"/>
</dbReference>
<organism evidence="12 13">
    <name type="scientific">Caballeronia calidae</name>
    <dbReference type="NCBI Taxonomy" id="1777139"/>
    <lineage>
        <taxon>Bacteria</taxon>
        <taxon>Pseudomonadati</taxon>
        <taxon>Pseudomonadota</taxon>
        <taxon>Betaproteobacteria</taxon>
        <taxon>Burkholderiales</taxon>
        <taxon>Burkholderiaceae</taxon>
        <taxon>Caballeronia</taxon>
    </lineage>
</organism>
<keyword evidence="3" id="KW-0813">Transport</keyword>
<evidence type="ECO:0000256" key="5">
    <source>
        <dbReference type="ARBA" id="ARBA00022475"/>
    </source>
</evidence>
<dbReference type="Proteomes" id="UP000071859">
    <property type="component" value="Unassembled WGS sequence"/>
</dbReference>
<dbReference type="InterPro" id="IPR003439">
    <property type="entry name" value="ABC_transporter-like_ATP-bd"/>
</dbReference>
<comment type="subcellular location">
    <subcellularLocation>
        <location evidence="1">Cell membrane</location>
    </subcellularLocation>
</comment>
<evidence type="ECO:0000256" key="6">
    <source>
        <dbReference type="ARBA" id="ARBA00022519"/>
    </source>
</evidence>
<gene>
    <name evidence="12" type="ORF">AWB78_02036</name>
</gene>
<name>A0A158AW96_9BURK</name>
<keyword evidence="10" id="KW-0472">Membrane</keyword>
<keyword evidence="4" id="KW-0536">Nodulation</keyword>
<evidence type="ECO:0000313" key="12">
    <source>
        <dbReference type="EMBL" id="SAK62035.1"/>
    </source>
</evidence>
<evidence type="ECO:0000259" key="11">
    <source>
        <dbReference type="PROSITE" id="PS50893"/>
    </source>
</evidence>
<proteinExistence type="inferred from homology"/>
<dbReference type="CDD" id="cd03263">
    <property type="entry name" value="ABC_subfamily_A"/>
    <property type="match status" value="1"/>
</dbReference>
<sequence>MRFFSLQHECMTDQTLQQTTRSEADESGTPAAIEFSEVRKHYGERTVVDGLSFDVRPGECFGLLGPNGAGKTTTLKMLLGITSPDSGAIRLVGEPVPARARFARERVGVVPQFDNLDPDFTVRENLTVFGRYFGLTGARMDALVPSLLEFARLESKADARVGELSGGMKRRLTLARALVNDPDVLVMDEPTTGLDPQARHLIWERLRSLLARGKTILLTTHFMEEAERLCDRLCVIEEGRKIAEGRPRDLIESVIGSDVIEIYGPDPQALAAELAPFVERMEVSGETLFCYVDDPQPVHARVKGRADVRYLHRPANLEDVFLRLTGREMVD</sequence>
<comment type="similarity">
    <text evidence="2">Belongs to the ABC transporter superfamily.</text>
</comment>
<evidence type="ECO:0000256" key="4">
    <source>
        <dbReference type="ARBA" id="ARBA00022458"/>
    </source>
</evidence>
<dbReference type="InterPro" id="IPR050763">
    <property type="entry name" value="ABC_transporter_ATP-binding"/>
</dbReference>
<keyword evidence="8" id="KW-0067">ATP-binding</keyword>
<evidence type="ECO:0000256" key="8">
    <source>
        <dbReference type="ARBA" id="ARBA00022840"/>
    </source>
</evidence>
<evidence type="ECO:0000256" key="7">
    <source>
        <dbReference type="ARBA" id="ARBA00022741"/>
    </source>
</evidence>
<evidence type="ECO:0000256" key="3">
    <source>
        <dbReference type="ARBA" id="ARBA00022448"/>
    </source>
</evidence>
<keyword evidence="7" id="KW-0547">Nucleotide-binding</keyword>
<dbReference type="PROSITE" id="PS50893">
    <property type="entry name" value="ABC_TRANSPORTER_2"/>
    <property type="match status" value="1"/>
</dbReference>
<evidence type="ECO:0000256" key="1">
    <source>
        <dbReference type="ARBA" id="ARBA00004236"/>
    </source>
</evidence>
<dbReference type="GO" id="GO:0005886">
    <property type="term" value="C:plasma membrane"/>
    <property type="evidence" value="ECO:0007669"/>
    <property type="project" value="UniProtKB-SubCell"/>
</dbReference>
<evidence type="ECO:0000256" key="9">
    <source>
        <dbReference type="ARBA" id="ARBA00022967"/>
    </source>
</evidence>
<dbReference type="InterPro" id="IPR003593">
    <property type="entry name" value="AAA+_ATPase"/>
</dbReference>
<dbReference type="InterPro" id="IPR017871">
    <property type="entry name" value="ABC_transporter-like_CS"/>
</dbReference>
<accession>A0A158AW96</accession>
<dbReference type="GO" id="GO:0016887">
    <property type="term" value="F:ATP hydrolysis activity"/>
    <property type="evidence" value="ECO:0007669"/>
    <property type="project" value="InterPro"/>
</dbReference>
<evidence type="ECO:0000256" key="10">
    <source>
        <dbReference type="ARBA" id="ARBA00023136"/>
    </source>
</evidence>
<dbReference type="AlphaFoldDB" id="A0A158AW96"/>
<dbReference type="SMART" id="SM00382">
    <property type="entry name" value="AAA"/>
    <property type="match status" value="1"/>
</dbReference>
<dbReference type="NCBIfam" id="NF010060">
    <property type="entry name" value="PRK13537.1"/>
    <property type="match status" value="1"/>
</dbReference>
<dbReference type="PANTHER" id="PTHR42711">
    <property type="entry name" value="ABC TRANSPORTER ATP-BINDING PROTEIN"/>
    <property type="match status" value="1"/>
</dbReference>
<dbReference type="NCBIfam" id="TIGR01288">
    <property type="entry name" value="nodI"/>
    <property type="match status" value="1"/>
</dbReference>
<dbReference type="InterPro" id="IPR027417">
    <property type="entry name" value="P-loop_NTPase"/>
</dbReference>
<protein>
    <submittedName>
        <fullName evidence="12">Nodulation ABC transporter NodI</fullName>
    </submittedName>
</protein>
<keyword evidence="13" id="KW-1185">Reference proteome</keyword>
<feature type="domain" description="ABC transporter" evidence="11">
    <location>
        <begin position="33"/>
        <end position="263"/>
    </location>
</feature>
<dbReference type="EMBL" id="FCOX02000007">
    <property type="protein sequence ID" value="SAK62035.1"/>
    <property type="molecule type" value="Genomic_DNA"/>
</dbReference>
<dbReference type="Pfam" id="PF00005">
    <property type="entry name" value="ABC_tran"/>
    <property type="match status" value="1"/>
</dbReference>
<dbReference type="FunFam" id="3.40.50.300:FF:000589">
    <property type="entry name" value="ABC transporter, ATP-binding subunit"/>
    <property type="match status" value="1"/>
</dbReference>
<dbReference type="GO" id="GO:0005524">
    <property type="term" value="F:ATP binding"/>
    <property type="evidence" value="ECO:0007669"/>
    <property type="project" value="UniProtKB-KW"/>
</dbReference>
<dbReference type="InterPro" id="IPR005978">
    <property type="entry name" value="ABC_transptNodI"/>
</dbReference>
<reference evidence="12" key="1">
    <citation type="submission" date="2016-01" db="EMBL/GenBank/DDBJ databases">
        <authorList>
            <person name="Peeters C."/>
        </authorList>
    </citation>
    <scope>NUCLEOTIDE SEQUENCE</scope>
    <source>
        <strain evidence="12">LMG 29321</strain>
    </source>
</reference>
<evidence type="ECO:0000256" key="2">
    <source>
        <dbReference type="ARBA" id="ARBA00005417"/>
    </source>
</evidence>
<dbReference type="PANTHER" id="PTHR42711:SF5">
    <property type="entry name" value="ABC TRANSPORTER ATP-BINDING PROTEIN NATA"/>
    <property type="match status" value="1"/>
</dbReference>
<dbReference type="GO" id="GO:0022857">
    <property type="term" value="F:transmembrane transporter activity"/>
    <property type="evidence" value="ECO:0007669"/>
    <property type="project" value="InterPro"/>
</dbReference>
<comment type="caution">
    <text evidence="12">The sequence shown here is derived from an EMBL/GenBank/DDBJ whole genome shotgun (WGS) entry which is preliminary data.</text>
</comment>